<evidence type="ECO:0000256" key="3">
    <source>
        <dbReference type="ARBA" id="ARBA00022448"/>
    </source>
</evidence>
<evidence type="ECO:0000256" key="1">
    <source>
        <dbReference type="ARBA" id="ARBA00004571"/>
    </source>
</evidence>
<dbReference type="InterPro" id="IPR039426">
    <property type="entry name" value="TonB-dep_rcpt-like"/>
</dbReference>
<keyword evidence="6 11" id="KW-0798">TonB box</keyword>
<dbReference type="GO" id="GO:0044718">
    <property type="term" value="P:siderophore transmembrane transport"/>
    <property type="evidence" value="ECO:0007669"/>
    <property type="project" value="TreeGrafter"/>
</dbReference>
<dbReference type="Gene3D" id="2.170.130.10">
    <property type="entry name" value="TonB-dependent receptor, plug domain"/>
    <property type="match status" value="1"/>
</dbReference>
<comment type="subcellular location">
    <subcellularLocation>
        <location evidence="1 10">Cell outer membrane</location>
        <topology evidence="1 10">Multi-pass membrane protein</topology>
    </subcellularLocation>
</comment>
<sequence length="737" mass="79171">MFYFLSENIIMHASNIPANPLGFASKVILARKKMFIALSVMFISPGLISTSFAQDNTSDASALNLDLPAVPVTGNPLGVSSDELVVPVAVLNGRELSLQRESTLGETLKSIPGVSSTYYGPGASRPIIRGLDGDRVKIMQNGIGVLDASSLSFDHAVALDPLVIEQIDVVRGPAALLYGGSAVGGVVNAIDHRIPTESLDGVTGRAEARYGGADNEKNGAVVVDAGNGLFAIHADVYKRDSDDLRIPGYQASDRLRAQQAAQGDPIDLRKGTLQNSSSEGDGGALGASLTFDKGYAGFSYSTFNSNYGSVAEPAVRLDMESQRWDFASEFHDLGPVISRVKLRLGNTNYQHQEIEDGQIGTTFKNKGLQGSLEAEHAKIGNITGVVGVQFQNTNFQALGDEAFIPKTNTNSKAVYLYEELPIDTLKFSLGGRLEHAKVSSDGGGPDDPNNPGTPRFGSAQTKSFDPFSAAFGTLYALNTHWSLAGNLAHTERAPSYNELFANGPHFATGQYEVGNPDLNKEKSNGIDAQLRWKTEKNSFSIGAFYTKFSNFLSLENTANTRGADGEINPQDLNNDGIADISGEQIVPEAQVIGVRATFNGFESEAKFRVYEGHGDLDLKLRGDYVRATNSDTGTPLPRIAPLKIGTGLNYQLNRFGARLDVLHAFSQNRTDTFELATDGYTSVNAMLTYVIPAAFHLEAFAKANNLLDEDIRDHSSFLKDIAPMGGRSILVGMRGDF</sequence>
<dbReference type="InterPro" id="IPR037066">
    <property type="entry name" value="Plug_dom_sf"/>
</dbReference>
<keyword evidence="16" id="KW-1185">Reference proteome</keyword>
<evidence type="ECO:0000256" key="4">
    <source>
        <dbReference type="ARBA" id="ARBA00022452"/>
    </source>
</evidence>
<keyword evidence="7 10" id="KW-0472">Membrane</keyword>
<dbReference type="PANTHER" id="PTHR30069:SF40">
    <property type="entry name" value="TONB-DEPENDENT RECEPTOR NMB0964-RELATED"/>
    <property type="match status" value="1"/>
</dbReference>
<reference evidence="15" key="1">
    <citation type="journal article" date="2021" name="Arch. Microbiol.">
        <title>Methyloradius palustris gen. nov., sp. nov., a methanol-oxidizing bacterium isolated from snow.</title>
        <authorList>
            <person name="Miyadera T."/>
            <person name="Kojima H."/>
            <person name="Fukui M."/>
        </authorList>
    </citation>
    <scope>NUCLEOTIDE SEQUENCE</scope>
    <source>
        <strain evidence="15">Zm11</strain>
    </source>
</reference>
<evidence type="ECO:0000256" key="10">
    <source>
        <dbReference type="PROSITE-ProRule" id="PRU01360"/>
    </source>
</evidence>
<keyword evidence="3 10" id="KW-0813">Transport</keyword>
<dbReference type="GO" id="GO:0015344">
    <property type="term" value="F:siderophore uptake transmembrane transporter activity"/>
    <property type="evidence" value="ECO:0007669"/>
    <property type="project" value="TreeGrafter"/>
</dbReference>
<evidence type="ECO:0000259" key="13">
    <source>
        <dbReference type="Pfam" id="PF00593"/>
    </source>
</evidence>
<dbReference type="AlphaFoldDB" id="A0A8D5GAA7"/>
<evidence type="ECO:0000256" key="5">
    <source>
        <dbReference type="ARBA" id="ARBA00022692"/>
    </source>
</evidence>
<feature type="region of interest" description="Disordered" evidence="12">
    <location>
        <begin position="256"/>
        <end position="281"/>
    </location>
</feature>
<dbReference type="InterPro" id="IPR000531">
    <property type="entry name" value="Beta-barrel_TonB"/>
</dbReference>
<keyword evidence="5 10" id="KW-0812">Transmembrane</keyword>
<dbReference type="Pfam" id="PF00593">
    <property type="entry name" value="TonB_dep_Rec_b-barrel"/>
    <property type="match status" value="1"/>
</dbReference>
<evidence type="ECO:0008006" key="17">
    <source>
        <dbReference type="Google" id="ProtNLM"/>
    </source>
</evidence>
<feature type="domain" description="TonB-dependent receptor-like beta-barrel" evidence="13">
    <location>
        <begin position="239"/>
        <end position="706"/>
    </location>
</feature>
<dbReference type="InterPro" id="IPR012910">
    <property type="entry name" value="Plug_dom"/>
</dbReference>
<keyword evidence="4 10" id="KW-1134">Transmembrane beta strand</keyword>
<proteinExistence type="inferred from homology"/>
<dbReference type="Gene3D" id="2.40.170.20">
    <property type="entry name" value="TonB-dependent receptor, beta-barrel domain"/>
    <property type="match status" value="1"/>
</dbReference>
<dbReference type="PANTHER" id="PTHR30069">
    <property type="entry name" value="TONB-DEPENDENT OUTER MEMBRANE RECEPTOR"/>
    <property type="match status" value="1"/>
</dbReference>
<dbReference type="PROSITE" id="PS52016">
    <property type="entry name" value="TONB_DEPENDENT_REC_3"/>
    <property type="match status" value="1"/>
</dbReference>
<keyword evidence="9 10" id="KW-0998">Cell outer membrane</keyword>
<dbReference type="InterPro" id="IPR036942">
    <property type="entry name" value="Beta-barrel_TonB_sf"/>
</dbReference>
<evidence type="ECO:0000256" key="8">
    <source>
        <dbReference type="ARBA" id="ARBA00023170"/>
    </source>
</evidence>
<feature type="domain" description="TonB-dependent receptor plug" evidence="14">
    <location>
        <begin position="84"/>
        <end position="186"/>
    </location>
</feature>
<evidence type="ECO:0000256" key="2">
    <source>
        <dbReference type="ARBA" id="ARBA00009810"/>
    </source>
</evidence>
<dbReference type="GO" id="GO:0009279">
    <property type="term" value="C:cell outer membrane"/>
    <property type="evidence" value="ECO:0007669"/>
    <property type="project" value="UniProtKB-SubCell"/>
</dbReference>
<dbReference type="Pfam" id="PF07715">
    <property type="entry name" value="Plug"/>
    <property type="match status" value="1"/>
</dbReference>
<evidence type="ECO:0000259" key="14">
    <source>
        <dbReference type="Pfam" id="PF07715"/>
    </source>
</evidence>
<dbReference type="SUPFAM" id="SSF56935">
    <property type="entry name" value="Porins"/>
    <property type="match status" value="1"/>
</dbReference>
<dbReference type="KEGG" id="mpau:ZMTM_01420"/>
<dbReference type="EMBL" id="AP024110">
    <property type="protein sequence ID" value="BCM23883.1"/>
    <property type="molecule type" value="Genomic_DNA"/>
</dbReference>
<evidence type="ECO:0000256" key="9">
    <source>
        <dbReference type="ARBA" id="ARBA00023237"/>
    </source>
</evidence>
<evidence type="ECO:0000256" key="7">
    <source>
        <dbReference type="ARBA" id="ARBA00023136"/>
    </source>
</evidence>
<name>A0A8D5GAA7_9PROT</name>
<protein>
    <recommendedName>
        <fullName evidence="17">TonB-dependent receptor</fullName>
    </recommendedName>
</protein>
<keyword evidence="8" id="KW-0675">Receptor</keyword>
<accession>A0A8D5GAA7</accession>
<evidence type="ECO:0000256" key="6">
    <source>
        <dbReference type="ARBA" id="ARBA00023077"/>
    </source>
</evidence>
<evidence type="ECO:0000313" key="16">
    <source>
        <dbReference type="Proteomes" id="UP000826722"/>
    </source>
</evidence>
<evidence type="ECO:0000256" key="11">
    <source>
        <dbReference type="RuleBase" id="RU003357"/>
    </source>
</evidence>
<gene>
    <name evidence="15" type="ORF">ZMTM_01420</name>
</gene>
<comment type="similarity">
    <text evidence="2 10 11">Belongs to the TonB-dependent receptor family.</text>
</comment>
<feature type="region of interest" description="Disordered" evidence="12">
    <location>
        <begin position="436"/>
        <end position="459"/>
    </location>
</feature>
<dbReference type="Proteomes" id="UP000826722">
    <property type="component" value="Chromosome"/>
</dbReference>
<evidence type="ECO:0000256" key="12">
    <source>
        <dbReference type="SAM" id="MobiDB-lite"/>
    </source>
</evidence>
<organism evidence="15 16">
    <name type="scientific">Methyloradius palustris</name>
    <dbReference type="NCBI Taxonomy" id="2778876"/>
    <lineage>
        <taxon>Bacteria</taxon>
        <taxon>Pseudomonadati</taxon>
        <taxon>Pseudomonadota</taxon>
        <taxon>Betaproteobacteria</taxon>
        <taxon>Nitrosomonadales</taxon>
        <taxon>Methylophilaceae</taxon>
        <taxon>Methyloradius</taxon>
    </lineage>
</organism>
<evidence type="ECO:0000313" key="15">
    <source>
        <dbReference type="EMBL" id="BCM23883.1"/>
    </source>
</evidence>